<evidence type="ECO:0000259" key="7">
    <source>
        <dbReference type="SMART" id="SM00836"/>
    </source>
</evidence>
<comment type="catalytic activity">
    <reaction evidence="5">
        <text>tRNA(Arg) + L-arginine + ATP = L-arginyl-tRNA(Arg) + AMP + diphosphate</text>
        <dbReference type="Rhea" id="RHEA:20301"/>
        <dbReference type="Rhea" id="RHEA-COMP:9658"/>
        <dbReference type="Rhea" id="RHEA-COMP:9673"/>
        <dbReference type="ChEBI" id="CHEBI:30616"/>
        <dbReference type="ChEBI" id="CHEBI:32682"/>
        <dbReference type="ChEBI" id="CHEBI:33019"/>
        <dbReference type="ChEBI" id="CHEBI:78442"/>
        <dbReference type="ChEBI" id="CHEBI:78513"/>
        <dbReference type="ChEBI" id="CHEBI:456215"/>
        <dbReference type="EC" id="6.1.1.19"/>
    </reaction>
</comment>
<sequence>MTPVELSRTVLQAVRRAVDDGELSVTVPERVVVTEPGPGGCGDFATNVALQLARPAGQPPRRVAEILRPRLAGADGIRDVVVTGPGFLNISLDAQADLVTGLVREIRARGAAYGHGDALAGQVVELRVPYEVRAEVVADAVVRIVATQGGRATVEHGEPVNLRPVPAPEDPAPLGHDASQWALLHPAAHDRPRITADHLVQRESNPLFRVRYAHARIRSLSRNAARLGFAAEPGPLDAGPATDANPVADTDSATDTGPAAGTAPLNATRLTPGPLDPGPLDAAPVHPAPVDTGLPPTGPLAPGPLGIRFVGPLDPGPLDTTPLAGPSTTGSLGLGPLDPDPQNSSARADRAQAPASGAQAPASGAQAPASGTHAGTTTGPGVTPHRATSMGPGISPHPTTSATTAATTGTPRDLLIPLADHPRILAAAATHRAPDRLARHLVTVADAVLPFLPCVLPCGEEKPSAAHRARLALAEAAGTVLAGGLSLLGIDAPEHL</sequence>
<feature type="domain" description="Arginyl tRNA synthetase N-terminal" evidence="8">
    <location>
        <begin position="4"/>
        <end position="92"/>
    </location>
</feature>
<dbReference type="Gene3D" id="3.30.1360.70">
    <property type="entry name" value="Arginyl tRNA synthetase N-terminal domain"/>
    <property type="match status" value="1"/>
</dbReference>
<reference evidence="9 10" key="1">
    <citation type="journal article" date="2015" name="ISME J.">
        <title>Draft Genome Sequence of Streptomyces incarnatus NRRL8089, which Produces the Nucleoside Antibiotic Sinefungin.</title>
        <authorList>
            <person name="Oshima K."/>
            <person name="Hattori M."/>
            <person name="Shimizu H."/>
            <person name="Fukuda K."/>
            <person name="Nemoto M."/>
            <person name="Inagaki K."/>
            <person name="Tamura T."/>
        </authorList>
    </citation>
    <scope>NUCLEOTIDE SEQUENCE [LARGE SCALE GENOMIC DNA]</scope>
    <source>
        <strain evidence="9 10">NRRL 8089</strain>
    </source>
</reference>
<dbReference type="SMART" id="SM01016">
    <property type="entry name" value="Arg_tRNA_synt_N"/>
    <property type="match status" value="1"/>
</dbReference>
<dbReference type="PANTHER" id="PTHR11956:SF5">
    <property type="entry name" value="ARGININE--TRNA LIGASE, CYTOPLASMIC"/>
    <property type="match status" value="1"/>
</dbReference>
<feature type="compositionally biased region" description="Low complexity" evidence="6">
    <location>
        <begin position="303"/>
        <end position="323"/>
    </location>
</feature>
<dbReference type="Proteomes" id="UP000035366">
    <property type="component" value="Chromosome"/>
</dbReference>
<gene>
    <name evidence="9" type="ORF">ABB07_12415</name>
</gene>
<protein>
    <recommendedName>
        <fullName evidence="1">arginine--tRNA ligase</fullName>
        <ecNumber evidence="1">6.1.1.19</ecNumber>
    </recommendedName>
</protein>
<dbReference type="NCBIfam" id="NF045898">
    <property type="entry name" value="ArgS_rel_codon"/>
    <property type="match status" value="1"/>
</dbReference>
<dbReference type="InterPro" id="IPR001278">
    <property type="entry name" value="Arg-tRNA-ligase"/>
</dbReference>
<dbReference type="Pfam" id="PF03485">
    <property type="entry name" value="Arg_tRNA_synt_N"/>
    <property type="match status" value="1"/>
</dbReference>
<dbReference type="EMBL" id="CP011497">
    <property type="protein sequence ID" value="AKJ10790.1"/>
    <property type="molecule type" value="Genomic_DNA"/>
</dbReference>
<name>A0ABM5TIK1_9ACTN</name>
<dbReference type="InterPro" id="IPR005148">
    <property type="entry name" value="Arg-tRNA-synth_N"/>
</dbReference>
<dbReference type="SUPFAM" id="SSF55190">
    <property type="entry name" value="Arginyl-tRNA synthetase (ArgRS), N-terminal 'additional' domain"/>
    <property type="match status" value="1"/>
</dbReference>
<feature type="region of interest" description="Disordered" evidence="6">
    <location>
        <begin position="234"/>
        <end position="407"/>
    </location>
</feature>
<dbReference type="Pfam" id="PF05746">
    <property type="entry name" value="DALR_1"/>
    <property type="match status" value="1"/>
</dbReference>
<evidence type="ECO:0000256" key="2">
    <source>
        <dbReference type="ARBA" id="ARBA00022598"/>
    </source>
</evidence>
<dbReference type="RefSeq" id="WP_208898808.1">
    <property type="nucleotide sequence ID" value="NZ_CP011497.1"/>
</dbReference>
<accession>A0ABM5TIK1</accession>
<evidence type="ECO:0000256" key="6">
    <source>
        <dbReference type="SAM" id="MobiDB-lite"/>
    </source>
</evidence>
<feature type="domain" description="DALR anticodon binding" evidence="7">
    <location>
        <begin position="210"/>
        <end position="496"/>
    </location>
</feature>
<evidence type="ECO:0000256" key="1">
    <source>
        <dbReference type="ARBA" id="ARBA00012837"/>
    </source>
</evidence>
<proteinExistence type="predicted"/>
<keyword evidence="10" id="KW-1185">Reference proteome</keyword>
<organism evidence="9 10">
    <name type="scientific">Streptomyces incarnatus</name>
    <dbReference type="NCBI Taxonomy" id="665007"/>
    <lineage>
        <taxon>Bacteria</taxon>
        <taxon>Bacillati</taxon>
        <taxon>Actinomycetota</taxon>
        <taxon>Actinomycetes</taxon>
        <taxon>Kitasatosporales</taxon>
        <taxon>Streptomycetaceae</taxon>
        <taxon>Streptomyces</taxon>
    </lineage>
</organism>
<evidence type="ECO:0000256" key="5">
    <source>
        <dbReference type="ARBA" id="ARBA00049339"/>
    </source>
</evidence>
<evidence type="ECO:0000256" key="4">
    <source>
        <dbReference type="ARBA" id="ARBA00022840"/>
    </source>
</evidence>
<dbReference type="EC" id="6.1.1.19" evidence="1"/>
<feature type="compositionally biased region" description="Low complexity" evidence="6">
    <location>
        <begin position="248"/>
        <end position="264"/>
    </location>
</feature>
<dbReference type="SUPFAM" id="SSF47323">
    <property type="entry name" value="Anticodon-binding domain of a subclass of class I aminoacyl-tRNA synthetases"/>
    <property type="match status" value="1"/>
</dbReference>
<dbReference type="SMART" id="SM00836">
    <property type="entry name" value="DALR_1"/>
    <property type="match status" value="1"/>
</dbReference>
<keyword evidence="2" id="KW-0436">Ligase</keyword>
<dbReference type="InterPro" id="IPR009080">
    <property type="entry name" value="tRNAsynth_Ia_anticodon-bd"/>
</dbReference>
<keyword evidence="3" id="KW-0547">Nucleotide-binding</keyword>
<dbReference type="InterPro" id="IPR036695">
    <property type="entry name" value="Arg-tRNA-synth_N_sf"/>
</dbReference>
<dbReference type="InterPro" id="IPR008909">
    <property type="entry name" value="DALR_anticod-bd"/>
</dbReference>
<keyword evidence="4" id="KW-0067">ATP-binding</keyword>
<evidence type="ECO:0000313" key="10">
    <source>
        <dbReference type="Proteomes" id="UP000035366"/>
    </source>
</evidence>
<evidence type="ECO:0000313" key="9">
    <source>
        <dbReference type="EMBL" id="AKJ10790.1"/>
    </source>
</evidence>
<feature type="compositionally biased region" description="Low complexity" evidence="6">
    <location>
        <begin position="351"/>
        <end position="371"/>
    </location>
</feature>
<evidence type="ECO:0000256" key="3">
    <source>
        <dbReference type="ARBA" id="ARBA00022741"/>
    </source>
</evidence>
<dbReference type="Gene3D" id="1.10.730.10">
    <property type="entry name" value="Isoleucyl-tRNA Synthetase, Domain 1"/>
    <property type="match status" value="2"/>
</dbReference>
<dbReference type="PANTHER" id="PTHR11956">
    <property type="entry name" value="ARGINYL-TRNA SYNTHETASE"/>
    <property type="match status" value="1"/>
</dbReference>
<evidence type="ECO:0000259" key="8">
    <source>
        <dbReference type="SMART" id="SM01016"/>
    </source>
</evidence>